<comment type="caution">
    <text evidence="5">The sequence shown here is derived from an EMBL/GenBank/DDBJ whole genome shotgun (WGS) entry which is preliminary data.</text>
</comment>
<dbReference type="InterPro" id="IPR009449">
    <property type="entry name" value="Sec2_N"/>
</dbReference>
<evidence type="ECO:0000256" key="1">
    <source>
        <dbReference type="ARBA" id="ARBA00023054"/>
    </source>
</evidence>
<dbReference type="InterPro" id="IPR040351">
    <property type="entry name" value="RAB3IL/RAB3IP/Sec2"/>
</dbReference>
<feature type="region of interest" description="Disordered" evidence="3">
    <location>
        <begin position="76"/>
        <end position="112"/>
    </location>
</feature>
<feature type="region of interest" description="Disordered" evidence="3">
    <location>
        <begin position="128"/>
        <end position="204"/>
    </location>
</feature>
<dbReference type="SUPFAM" id="SSF144284">
    <property type="entry name" value="Sec2 N-terminal region"/>
    <property type="match status" value="1"/>
</dbReference>
<dbReference type="EMBL" id="JAZHXJ010000026">
    <property type="protein sequence ID" value="KAL1881148.1"/>
    <property type="molecule type" value="Genomic_DNA"/>
</dbReference>
<evidence type="ECO:0000256" key="2">
    <source>
        <dbReference type="SAM" id="Coils"/>
    </source>
</evidence>
<feature type="coiled-coil region" evidence="2">
    <location>
        <begin position="218"/>
        <end position="288"/>
    </location>
</feature>
<gene>
    <name evidence="5" type="ORF">VTK73DRAFT_4595</name>
</gene>
<feature type="compositionally biased region" description="Low complexity" evidence="3">
    <location>
        <begin position="135"/>
        <end position="177"/>
    </location>
</feature>
<feature type="coiled-coil region" evidence="2">
    <location>
        <begin position="33"/>
        <end position="60"/>
    </location>
</feature>
<feature type="domain" description="GDP/GTP exchange factor Sec2 N-terminal" evidence="4">
    <location>
        <begin position="207"/>
        <end position="279"/>
    </location>
</feature>
<dbReference type="Pfam" id="PF06428">
    <property type="entry name" value="Sec2p"/>
    <property type="match status" value="1"/>
</dbReference>
<organism evidence="5 6">
    <name type="scientific">Phialemonium thermophilum</name>
    <dbReference type="NCBI Taxonomy" id="223376"/>
    <lineage>
        <taxon>Eukaryota</taxon>
        <taxon>Fungi</taxon>
        <taxon>Dikarya</taxon>
        <taxon>Ascomycota</taxon>
        <taxon>Pezizomycotina</taxon>
        <taxon>Sordariomycetes</taxon>
        <taxon>Sordariomycetidae</taxon>
        <taxon>Cephalothecales</taxon>
        <taxon>Cephalothecaceae</taxon>
        <taxon>Phialemonium</taxon>
    </lineage>
</organism>
<feature type="compositionally biased region" description="Polar residues" evidence="3">
    <location>
        <begin position="94"/>
        <end position="110"/>
    </location>
</feature>
<evidence type="ECO:0000313" key="6">
    <source>
        <dbReference type="Proteomes" id="UP001586593"/>
    </source>
</evidence>
<dbReference type="Proteomes" id="UP001586593">
    <property type="component" value="Unassembled WGS sequence"/>
</dbReference>
<dbReference type="PANTHER" id="PTHR14430:SF4">
    <property type="entry name" value="GDP_GTP EXCHANGE FACTOR SEC2 N-TERMINAL DOMAIN-CONTAINING PROTEIN"/>
    <property type="match status" value="1"/>
</dbReference>
<keyword evidence="1 2" id="KW-0175">Coiled coil</keyword>
<proteinExistence type="predicted"/>
<protein>
    <recommendedName>
        <fullName evidence="4">GDP/GTP exchange factor Sec2 N-terminal domain-containing protein</fullName>
    </recommendedName>
</protein>
<keyword evidence="6" id="KW-1185">Reference proteome</keyword>
<evidence type="ECO:0000256" key="3">
    <source>
        <dbReference type="SAM" id="MobiDB-lite"/>
    </source>
</evidence>
<reference evidence="5 6" key="1">
    <citation type="journal article" date="2024" name="Commun. Biol.">
        <title>Comparative genomic analysis of thermophilic fungi reveals convergent evolutionary adaptations and gene losses.</title>
        <authorList>
            <person name="Steindorff A.S."/>
            <person name="Aguilar-Pontes M.V."/>
            <person name="Robinson A.J."/>
            <person name="Andreopoulos B."/>
            <person name="LaButti K."/>
            <person name="Kuo A."/>
            <person name="Mondo S."/>
            <person name="Riley R."/>
            <person name="Otillar R."/>
            <person name="Haridas S."/>
            <person name="Lipzen A."/>
            <person name="Grimwood J."/>
            <person name="Schmutz J."/>
            <person name="Clum A."/>
            <person name="Reid I.D."/>
            <person name="Moisan M.C."/>
            <person name="Butler G."/>
            <person name="Nguyen T.T.M."/>
            <person name="Dewar K."/>
            <person name="Conant G."/>
            <person name="Drula E."/>
            <person name="Henrissat B."/>
            <person name="Hansel C."/>
            <person name="Singer S."/>
            <person name="Hutchinson M.I."/>
            <person name="de Vries R.P."/>
            <person name="Natvig D.O."/>
            <person name="Powell A.J."/>
            <person name="Tsang A."/>
            <person name="Grigoriev I.V."/>
        </authorList>
    </citation>
    <scope>NUCLEOTIDE SEQUENCE [LARGE SCALE GENOMIC DNA]</scope>
    <source>
        <strain evidence="5 6">ATCC 24622</strain>
    </source>
</reference>
<dbReference type="PANTHER" id="PTHR14430">
    <property type="entry name" value="RABIN3-RELATED"/>
    <property type="match status" value="1"/>
</dbReference>
<dbReference type="Gene3D" id="6.10.140.910">
    <property type="match status" value="1"/>
</dbReference>
<name>A0ABR3XYP5_9PEZI</name>
<sequence length="296" mass="31957">MITATMGQTAVCCCPKCGFGFDLPGPDDSQVALLKAQRRIEDLEAQIRLLNQKATAAVDRWADYEDELAKLRGALDAQQQGPQQQEEPRPQRQSTEPSVKSTSPTRSSFLPSGAATRISAFLSSRKSVPNLQSNSGQTSHTGQPSSTSPSQLLSPPSSSSSASSSSTSVASSTLFSTGAASRNSRLQDGAFKTPLTPLSPAPSNDELISALTREQTLRRAAECRLSDTSREVEELSVQLFEQANEMVATERRARAALEARVETLERREADKRRRLERLEGAIARIESARAVLTGAH</sequence>
<evidence type="ECO:0000313" key="5">
    <source>
        <dbReference type="EMBL" id="KAL1881148.1"/>
    </source>
</evidence>
<accession>A0ABR3XYP5</accession>
<evidence type="ECO:0000259" key="4">
    <source>
        <dbReference type="Pfam" id="PF06428"/>
    </source>
</evidence>